<dbReference type="Pfam" id="PF13708">
    <property type="entry name" value="DUF4942"/>
    <property type="match status" value="1"/>
</dbReference>
<feature type="domain" description="DUF4942" evidence="3">
    <location>
        <begin position="109"/>
        <end position="298"/>
    </location>
</feature>
<geneLocation type="plasmid" evidence="4 5">
    <name>pAcX50e</name>
</geneLocation>
<dbReference type="EMBL" id="CP010420">
    <property type="protein sequence ID" value="AJE23642.1"/>
    <property type="molecule type" value="Genomic_DNA"/>
</dbReference>
<protein>
    <submittedName>
        <fullName evidence="4">DNA modification methylase</fullName>
    </submittedName>
</protein>
<dbReference type="Gene3D" id="3.40.50.150">
    <property type="entry name" value="Vaccinia Virus protein VP39"/>
    <property type="match status" value="1"/>
</dbReference>
<keyword evidence="2" id="KW-0808">Transferase</keyword>
<evidence type="ECO:0000256" key="2">
    <source>
        <dbReference type="ARBA" id="ARBA00022679"/>
    </source>
</evidence>
<evidence type="ECO:0000313" key="4">
    <source>
        <dbReference type="EMBL" id="AJE23642.1"/>
    </source>
</evidence>
<dbReference type="GO" id="GO:0032259">
    <property type="term" value="P:methylation"/>
    <property type="evidence" value="ECO:0007669"/>
    <property type="project" value="UniProtKB-KW"/>
</dbReference>
<dbReference type="HOGENOM" id="CLU_510779_0_0_6"/>
<dbReference type="InterPro" id="IPR029063">
    <property type="entry name" value="SAM-dependent_MTases_sf"/>
</dbReference>
<gene>
    <name evidence="4" type="ORF">Achr_e510</name>
</gene>
<dbReference type="Proteomes" id="UP000068210">
    <property type="component" value="Plasmid pAcX50e"/>
</dbReference>
<dbReference type="PRINTS" id="PR00507">
    <property type="entry name" value="N12N6MTFRASE"/>
</dbReference>
<name>A0A0C4WXL5_9GAMM</name>
<dbReference type="GO" id="GO:0003676">
    <property type="term" value="F:nucleic acid binding"/>
    <property type="evidence" value="ECO:0007669"/>
    <property type="project" value="InterPro"/>
</dbReference>
<keyword evidence="4" id="KW-0614">Plasmid</keyword>
<accession>A0A0C4WXL5</accession>
<dbReference type="CDD" id="cd02440">
    <property type="entry name" value="AdoMet_MTases"/>
    <property type="match status" value="1"/>
</dbReference>
<dbReference type="SUPFAM" id="SSF53335">
    <property type="entry name" value="S-adenosyl-L-methionine-dependent methyltransferases"/>
    <property type="match status" value="1"/>
</dbReference>
<dbReference type="InterPro" id="IPR002052">
    <property type="entry name" value="DNA_methylase_N6_adenine_CS"/>
</dbReference>
<dbReference type="PROSITE" id="PS00092">
    <property type="entry name" value="N6_MTASE"/>
    <property type="match status" value="1"/>
</dbReference>
<organism evidence="4 5">
    <name type="scientific">Azotobacter chroococcum NCIMB 8003</name>
    <dbReference type="NCBI Taxonomy" id="1328314"/>
    <lineage>
        <taxon>Bacteria</taxon>
        <taxon>Pseudomonadati</taxon>
        <taxon>Pseudomonadota</taxon>
        <taxon>Gammaproteobacteria</taxon>
        <taxon>Pseudomonadales</taxon>
        <taxon>Pseudomonadaceae</taxon>
        <taxon>Azotobacter</taxon>
    </lineage>
</organism>
<keyword evidence="5" id="KW-1185">Reference proteome</keyword>
<dbReference type="InterPro" id="IPR031339">
    <property type="entry name" value="DUF4942"/>
</dbReference>
<dbReference type="KEGG" id="acx:Achr_e510"/>
<sequence length="598" mass="66789">MRAWGHTQEVCPMQLFEQDRNNSQPILGDVIDQFFAPIQFDALTQLASEFQRLKARITEVHGIITEEKGSGVMGYFFSGNSSDQYGHSATLRHTSSFNEIFNLDGALNDLTATFWSRALSLTDLQEHMPQARRNQWHECLNAWRQHGYKRGTNPELDMPEFSLDNLRATIQGLMARRAEFLAERVDGIFRNLSRSHVTNTPEGFSKRMILSHIFSDYGTIDHTREGYIHDLRLVIAKFMGRDEPKRDTTSRLLNLAKVHRGEWIEADCGSLRVRGYKVGTAHLEVHPDLAWRLNGILAFLHPMAIPESARTRPKRAKACGFKSKALFDRPISNAAAGVLAAMEPYFTLEPSTSFRREYDRKFVPNTLCVRYSSAELSKHLLDEVSGVLEALGGVACNGGKLKNMRYWQFAYNPEQVVRAVAVSGQLPDARAHQFYPTPATLAERLVQWLDIQPAETCLEPQAGQGGIADQLPKDRTLCVEISPLHCEILREKGHTAIEGDFLAWNPGTLFDVIACNPPYSEGRWQAHLRHAGALVEAGGRLGAVLPLSARQQAADLLPGFDLEFSVPIDNAFAGTSISVLLLKATKARPKGMQMGLGL</sequence>
<keyword evidence="1 4" id="KW-0489">Methyltransferase</keyword>
<evidence type="ECO:0000256" key="1">
    <source>
        <dbReference type="ARBA" id="ARBA00022603"/>
    </source>
</evidence>
<evidence type="ECO:0000259" key="3">
    <source>
        <dbReference type="Pfam" id="PF13708"/>
    </source>
</evidence>
<dbReference type="GO" id="GO:0008168">
    <property type="term" value="F:methyltransferase activity"/>
    <property type="evidence" value="ECO:0007669"/>
    <property type="project" value="UniProtKB-KW"/>
</dbReference>
<reference evidence="4 5" key="1">
    <citation type="journal article" date="2015" name="PLoS ONE">
        <title>Azotobacter Genomes: The Genome of Azotobacter chroococcum NCIMB 8003 (ATCC 4412).</title>
        <authorList>
            <person name="Robson R.L."/>
            <person name="Jones R."/>
            <person name="Robson R.M."/>
            <person name="Schwartz A."/>
            <person name="Richardson T.H."/>
        </authorList>
    </citation>
    <scope>NUCLEOTIDE SEQUENCE [LARGE SCALE GENOMIC DNA]</scope>
    <source>
        <strain evidence="4 5">NCIMB 8003</strain>
        <plasmid evidence="5">Plasmid pAcX50e</plasmid>
    </source>
</reference>
<evidence type="ECO:0000313" key="5">
    <source>
        <dbReference type="Proteomes" id="UP000068210"/>
    </source>
</evidence>
<proteinExistence type="predicted"/>
<dbReference type="AlphaFoldDB" id="A0A0C4WXL5"/>